<keyword evidence="3" id="KW-0520">NAD</keyword>
<feature type="region of interest" description="Disordered" evidence="7">
    <location>
        <begin position="1"/>
        <end position="25"/>
    </location>
</feature>
<evidence type="ECO:0000256" key="5">
    <source>
        <dbReference type="PROSITE-ProRule" id="PRU10007"/>
    </source>
</evidence>
<dbReference type="InterPro" id="IPR016161">
    <property type="entry name" value="Ald_DH/histidinol_DH"/>
</dbReference>
<dbReference type="InterPro" id="IPR012394">
    <property type="entry name" value="Aldehyde_DH_NAD(P)"/>
</dbReference>
<dbReference type="InterPro" id="IPR015590">
    <property type="entry name" value="Aldehyde_DH_dom"/>
</dbReference>
<evidence type="ECO:0000256" key="4">
    <source>
        <dbReference type="PIRNR" id="PIRNR036492"/>
    </source>
</evidence>
<reference evidence="9 10" key="1">
    <citation type="submission" date="2024-04" db="EMBL/GenBank/DDBJ databases">
        <title>Draft genome sequence of Thalassolituus maritimus NBRC 116585.</title>
        <authorList>
            <person name="Miyakawa T."/>
            <person name="Kusuya Y."/>
            <person name="Miura T."/>
        </authorList>
    </citation>
    <scope>NUCLEOTIDE SEQUENCE [LARGE SCALE GENOMIC DNA]</scope>
    <source>
        <strain evidence="9 10">5NW40-0001</strain>
    </source>
</reference>
<sequence length="515" mass="57067">MSDSNANTEAANDKTAEATQANPVESLLHHLQQGQQHDGSTDVENAQQEIERLQQLHQQQQRAFRDHPMPDAAARISKLRALKSALIEEQTSLINAINEDFSCRAEGDTLIAEIMTTVQSLNYMIKNVRKWMRTSDRHVNPLFAPASNKVMYQPLGVVGIMVPWNYPVQLAVVPVATAIAAGNRAMVKMSEFTPATNRALKTLLSRVFSEDEVAIVEGEVDVASAFSEVPWDHLIFTGSTSVGKHVMAAAAKNLTPVTLELGGKSPAIVAPDANLEHAAERICFGKSMNAGQTCIAPDYVLVQEGREKEFIGRYHKAFSKMYPSLKDNPDYTAIINDRQYQRLVSWLKDADAKGAHITQINPADEDFNGSRKMPPHLVLNGTDDMKVMQEELFGPILPIVTYKNYDDALEYINDRSRPLALYLFSYDKATELKTLERTHAGGVAINDTLMHIAQDDMPFGGIGPSGMGHYHGKEGFITLSKAKPIHRKGRINSGKLIYPPYGTGLHSLLYKLFIR</sequence>
<dbReference type="Gene3D" id="3.40.605.10">
    <property type="entry name" value="Aldehyde Dehydrogenase, Chain A, domain 1"/>
    <property type="match status" value="1"/>
</dbReference>
<protein>
    <recommendedName>
        <fullName evidence="4">Aldehyde dehydrogenase</fullName>
    </recommendedName>
</protein>
<dbReference type="InterPro" id="IPR029510">
    <property type="entry name" value="Ald_DH_CS_GLU"/>
</dbReference>
<evidence type="ECO:0000259" key="8">
    <source>
        <dbReference type="Pfam" id="PF00171"/>
    </source>
</evidence>
<feature type="compositionally biased region" description="Polar residues" evidence="7">
    <location>
        <begin position="1"/>
        <end position="10"/>
    </location>
</feature>
<gene>
    <name evidence="9" type="ORF">NBRC116585_27860</name>
</gene>
<evidence type="ECO:0000256" key="2">
    <source>
        <dbReference type="ARBA" id="ARBA00023002"/>
    </source>
</evidence>
<dbReference type="RefSeq" id="WP_353295889.1">
    <property type="nucleotide sequence ID" value="NZ_BAABWH010000009.1"/>
</dbReference>
<dbReference type="PIRSF" id="PIRSF036492">
    <property type="entry name" value="ALDH"/>
    <property type="match status" value="1"/>
</dbReference>
<accession>A0ABQ0A2N7</accession>
<dbReference type="SUPFAM" id="SSF53720">
    <property type="entry name" value="ALDH-like"/>
    <property type="match status" value="1"/>
</dbReference>
<proteinExistence type="inferred from homology"/>
<evidence type="ECO:0000256" key="6">
    <source>
        <dbReference type="RuleBase" id="RU003345"/>
    </source>
</evidence>
<dbReference type="Gene3D" id="3.40.309.10">
    <property type="entry name" value="Aldehyde Dehydrogenase, Chain A, domain 2"/>
    <property type="match status" value="1"/>
</dbReference>
<feature type="active site" evidence="5">
    <location>
        <position position="260"/>
    </location>
</feature>
<dbReference type="CDD" id="cd07133">
    <property type="entry name" value="ALDH_CALDH_CalB"/>
    <property type="match status" value="1"/>
</dbReference>
<organism evidence="9 10">
    <name type="scientific">Thalassolituus maritimus</name>
    <dbReference type="NCBI Taxonomy" id="484498"/>
    <lineage>
        <taxon>Bacteria</taxon>
        <taxon>Pseudomonadati</taxon>
        <taxon>Pseudomonadota</taxon>
        <taxon>Gammaproteobacteria</taxon>
        <taxon>Oceanospirillales</taxon>
        <taxon>Oceanospirillaceae</taxon>
        <taxon>Thalassolituus</taxon>
    </lineage>
</organism>
<evidence type="ECO:0000313" key="9">
    <source>
        <dbReference type="EMBL" id="GAA6146668.1"/>
    </source>
</evidence>
<keyword evidence="10" id="KW-1185">Reference proteome</keyword>
<evidence type="ECO:0000256" key="3">
    <source>
        <dbReference type="ARBA" id="ARBA00023027"/>
    </source>
</evidence>
<dbReference type="PANTHER" id="PTHR43570:SF20">
    <property type="entry name" value="ALDEHYDE DEHYDROGENASE ALDX-RELATED"/>
    <property type="match status" value="1"/>
</dbReference>
<dbReference type="Proteomes" id="UP001481413">
    <property type="component" value="Unassembled WGS sequence"/>
</dbReference>
<evidence type="ECO:0000256" key="7">
    <source>
        <dbReference type="SAM" id="MobiDB-lite"/>
    </source>
</evidence>
<comment type="similarity">
    <text evidence="1 4 6">Belongs to the aldehyde dehydrogenase family.</text>
</comment>
<evidence type="ECO:0000313" key="10">
    <source>
        <dbReference type="Proteomes" id="UP001481413"/>
    </source>
</evidence>
<keyword evidence="2 4" id="KW-0560">Oxidoreductase</keyword>
<dbReference type="InterPro" id="IPR016162">
    <property type="entry name" value="Ald_DH_N"/>
</dbReference>
<feature type="domain" description="Aldehyde dehydrogenase" evidence="8">
    <location>
        <begin position="52"/>
        <end position="483"/>
    </location>
</feature>
<comment type="caution">
    <text evidence="9">The sequence shown here is derived from an EMBL/GenBank/DDBJ whole genome shotgun (WGS) entry which is preliminary data.</text>
</comment>
<dbReference type="PROSITE" id="PS00687">
    <property type="entry name" value="ALDEHYDE_DEHYDR_GLU"/>
    <property type="match status" value="1"/>
</dbReference>
<evidence type="ECO:0000256" key="1">
    <source>
        <dbReference type="ARBA" id="ARBA00009986"/>
    </source>
</evidence>
<dbReference type="InterPro" id="IPR016163">
    <property type="entry name" value="Ald_DH_C"/>
</dbReference>
<dbReference type="EMBL" id="BAABWH010000009">
    <property type="protein sequence ID" value="GAA6146668.1"/>
    <property type="molecule type" value="Genomic_DNA"/>
</dbReference>
<dbReference type="Pfam" id="PF00171">
    <property type="entry name" value="Aldedh"/>
    <property type="match status" value="1"/>
</dbReference>
<dbReference type="PANTHER" id="PTHR43570">
    <property type="entry name" value="ALDEHYDE DEHYDROGENASE"/>
    <property type="match status" value="1"/>
</dbReference>
<name>A0ABQ0A2N7_9GAMM</name>